<keyword evidence="3 6" id="KW-1133">Transmembrane helix</keyword>
<organism evidence="8 9">
    <name type="scientific">Pseudocohnilembus persalinus</name>
    <name type="common">Ciliate</name>
    <dbReference type="NCBI Taxonomy" id="266149"/>
    <lineage>
        <taxon>Eukaryota</taxon>
        <taxon>Sar</taxon>
        <taxon>Alveolata</taxon>
        <taxon>Ciliophora</taxon>
        <taxon>Intramacronucleata</taxon>
        <taxon>Oligohymenophorea</taxon>
        <taxon>Scuticociliatia</taxon>
        <taxon>Philasterida</taxon>
        <taxon>Pseudocohnilembidae</taxon>
        <taxon>Pseudocohnilembus</taxon>
    </lineage>
</organism>
<feature type="domain" description="Ion transport" evidence="7">
    <location>
        <begin position="34"/>
        <end position="166"/>
    </location>
</feature>
<dbReference type="InParanoid" id="A0A0V0QX43"/>
<evidence type="ECO:0000256" key="1">
    <source>
        <dbReference type="ARBA" id="ARBA00004141"/>
    </source>
</evidence>
<dbReference type="GO" id="GO:0001669">
    <property type="term" value="C:acrosomal vesicle"/>
    <property type="evidence" value="ECO:0007669"/>
    <property type="project" value="TreeGrafter"/>
</dbReference>
<dbReference type="Gene3D" id="1.10.287.70">
    <property type="match status" value="2"/>
</dbReference>
<feature type="transmembrane region" description="Helical" evidence="6">
    <location>
        <begin position="25"/>
        <end position="45"/>
    </location>
</feature>
<keyword evidence="5" id="KW-0175">Coiled coil</keyword>
<evidence type="ECO:0000256" key="2">
    <source>
        <dbReference type="ARBA" id="ARBA00022692"/>
    </source>
</evidence>
<dbReference type="GO" id="GO:0005245">
    <property type="term" value="F:voltage-gated calcium channel activity"/>
    <property type="evidence" value="ECO:0007669"/>
    <property type="project" value="TreeGrafter"/>
</dbReference>
<evidence type="ECO:0000313" key="8">
    <source>
        <dbReference type="EMBL" id="KRX06504.1"/>
    </source>
</evidence>
<dbReference type="Pfam" id="PF00520">
    <property type="entry name" value="Ion_trans"/>
    <property type="match status" value="2"/>
</dbReference>
<keyword evidence="2 6" id="KW-0812">Transmembrane</keyword>
<evidence type="ECO:0000259" key="7">
    <source>
        <dbReference type="Pfam" id="PF00520"/>
    </source>
</evidence>
<dbReference type="InterPro" id="IPR005821">
    <property type="entry name" value="Ion_trans_dom"/>
</dbReference>
<evidence type="ECO:0000313" key="9">
    <source>
        <dbReference type="Proteomes" id="UP000054937"/>
    </source>
</evidence>
<sequence>MQDQRYNYKNITNKYEVLKRYPQEYIVGNLFILIDLFCGPVALLIDLHFIISNQIFTSIYLSDVFRMLKIFSLTKIRILIKDIFHVVPLASDIFAAMVFVYYIFSFQGFVIFHNIHPDYFGNLFISMLSMFQVTTFDSWNYQITKNLKRKNKQWVQMTTLFISGVIGFLLDIYVVKYQGIKVMIYGGMLRNMVLLVTPQCIFSFSKLFTVIKEVGPLTILNVLTLFILSIIGYVGLHGFDKEWNLYFENLIQTFLFLLQVITFDTWGDIARSAIQTNKMWAIYFVIVVVFVGFFLQNLMIGQIATIVQPSTAKKFHKNYILDKKVPQEYAEALNKLNQQEKRKQENQQYNLQDAKNLLEKFKKSSNGQPLQIFIDNQVFEITSKDLINIK</sequence>
<comment type="caution">
    <text evidence="8">The sequence shown here is derived from an EMBL/GenBank/DDBJ whole genome shotgun (WGS) entry which is preliminary data.</text>
</comment>
<feature type="transmembrane region" description="Helical" evidence="6">
    <location>
        <begin position="119"/>
        <end position="136"/>
    </location>
</feature>
<feature type="transmembrane region" description="Helical" evidence="6">
    <location>
        <begin position="279"/>
        <end position="300"/>
    </location>
</feature>
<accession>A0A0V0QX43</accession>
<name>A0A0V0QX43_PSEPJ</name>
<dbReference type="SUPFAM" id="SSF81324">
    <property type="entry name" value="Voltage-gated potassium channels"/>
    <property type="match status" value="1"/>
</dbReference>
<dbReference type="GO" id="GO:0036128">
    <property type="term" value="C:CatSper complex"/>
    <property type="evidence" value="ECO:0007669"/>
    <property type="project" value="TreeGrafter"/>
</dbReference>
<feature type="transmembrane region" description="Helical" evidence="6">
    <location>
        <begin position="246"/>
        <end position="267"/>
    </location>
</feature>
<protein>
    <recommendedName>
        <fullName evidence="7">Ion transport domain-containing protein</fullName>
    </recommendedName>
</protein>
<feature type="domain" description="Ion transport" evidence="7">
    <location>
        <begin position="207"/>
        <end position="312"/>
    </location>
</feature>
<evidence type="ECO:0000256" key="6">
    <source>
        <dbReference type="SAM" id="Phobius"/>
    </source>
</evidence>
<evidence type="ECO:0000256" key="3">
    <source>
        <dbReference type="ARBA" id="ARBA00022989"/>
    </source>
</evidence>
<feature type="transmembrane region" description="Helical" evidence="6">
    <location>
        <begin position="182"/>
        <end position="202"/>
    </location>
</feature>
<keyword evidence="4 6" id="KW-0472">Membrane</keyword>
<gene>
    <name evidence="8" type="ORF">PPERSA_05117</name>
</gene>
<dbReference type="GO" id="GO:0006814">
    <property type="term" value="P:sodium ion transport"/>
    <property type="evidence" value="ECO:0007669"/>
    <property type="project" value="TreeGrafter"/>
</dbReference>
<proteinExistence type="predicted"/>
<evidence type="ECO:0000256" key="5">
    <source>
        <dbReference type="SAM" id="Coils"/>
    </source>
</evidence>
<reference evidence="8 9" key="1">
    <citation type="journal article" date="2015" name="Sci. Rep.">
        <title>Genome of the facultative scuticociliatosis pathogen Pseudocohnilembus persalinus provides insight into its virulence through horizontal gene transfer.</title>
        <authorList>
            <person name="Xiong J."/>
            <person name="Wang G."/>
            <person name="Cheng J."/>
            <person name="Tian M."/>
            <person name="Pan X."/>
            <person name="Warren A."/>
            <person name="Jiang C."/>
            <person name="Yuan D."/>
            <person name="Miao W."/>
        </authorList>
    </citation>
    <scope>NUCLEOTIDE SEQUENCE [LARGE SCALE GENOMIC DNA]</scope>
    <source>
        <strain evidence="8">36N120E</strain>
    </source>
</reference>
<comment type="subcellular location">
    <subcellularLocation>
        <location evidence="1">Membrane</location>
        <topology evidence="1">Multi-pass membrane protein</topology>
    </subcellularLocation>
</comment>
<feature type="coiled-coil region" evidence="5">
    <location>
        <begin position="329"/>
        <end position="357"/>
    </location>
</feature>
<dbReference type="PANTHER" id="PTHR47131">
    <property type="entry name" value="CATION CHANNEL SPERM-ASSOCIATED PROTEIN 3"/>
    <property type="match status" value="1"/>
</dbReference>
<dbReference type="PANTHER" id="PTHR47131:SF1">
    <property type="entry name" value="CATION CHANNEL SPERM-ASSOCIATED PROTEIN 3"/>
    <property type="match status" value="1"/>
</dbReference>
<dbReference type="EMBL" id="LDAU01000096">
    <property type="protein sequence ID" value="KRX06504.1"/>
    <property type="molecule type" value="Genomic_DNA"/>
</dbReference>
<evidence type="ECO:0000256" key="4">
    <source>
        <dbReference type="ARBA" id="ARBA00023136"/>
    </source>
</evidence>
<dbReference type="AlphaFoldDB" id="A0A0V0QX43"/>
<dbReference type="Proteomes" id="UP000054937">
    <property type="component" value="Unassembled WGS sequence"/>
</dbReference>
<feature type="transmembrane region" description="Helical" evidence="6">
    <location>
        <begin position="214"/>
        <end position="234"/>
    </location>
</feature>
<feature type="transmembrane region" description="Helical" evidence="6">
    <location>
        <begin position="157"/>
        <end position="176"/>
    </location>
</feature>
<dbReference type="GO" id="GO:0030317">
    <property type="term" value="P:flagellated sperm motility"/>
    <property type="evidence" value="ECO:0007669"/>
    <property type="project" value="TreeGrafter"/>
</dbReference>
<dbReference type="GO" id="GO:0048240">
    <property type="term" value="P:sperm capacitation"/>
    <property type="evidence" value="ECO:0007669"/>
    <property type="project" value="TreeGrafter"/>
</dbReference>
<dbReference type="OrthoDB" id="298010at2759"/>
<keyword evidence="9" id="KW-1185">Reference proteome</keyword>
<feature type="transmembrane region" description="Helical" evidence="6">
    <location>
        <begin position="83"/>
        <end position="104"/>
    </location>
</feature>